<feature type="transmembrane region" description="Helical" evidence="1">
    <location>
        <begin position="6"/>
        <end position="26"/>
    </location>
</feature>
<gene>
    <name evidence="2" type="ORF">BXT89_05790</name>
</gene>
<dbReference type="STRING" id="254161.SAMN05216256_11166"/>
<keyword evidence="1" id="KW-0472">Membrane</keyword>
<evidence type="ECO:0000313" key="2">
    <source>
        <dbReference type="EMBL" id="ONM44837.1"/>
    </source>
</evidence>
<reference evidence="2 3" key="1">
    <citation type="submission" date="2017-01" db="EMBL/GenBank/DDBJ databases">
        <title>Draft genome sequence of Pseudomonas pachastrellae type strain CCUG 46540T from a deep sea.</title>
        <authorList>
            <person name="Gomila M."/>
            <person name="Mulet M."/>
            <person name="Lalucat J."/>
            <person name="Garcia-Valdes E."/>
        </authorList>
    </citation>
    <scope>NUCLEOTIDE SEQUENCE [LARGE SCALE GENOMIC DNA]</scope>
    <source>
        <strain evidence="2 3">CCUG 46540</strain>
    </source>
</reference>
<evidence type="ECO:0000256" key="1">
    <source>
        <dbReference type="SAM" id="Phobius"/>
    </source>
</evidence>
<comment type="caution">
    <text evidence="2">The sequence shown here is derived from an EMBL/GenBank/DDBJ whole genome shotgun (WGS) entry which is preliminary data.</text>
</comment>
<dbReference type="OrthoDB" id="7028362at2"/>
<name>A0A1S8DKD1_9GAMM</name>
<keyword evidence="1" id="KW-1133">Transmembrane helix</keyword>
<dbReference type="InterPro" id="IPR021313">
    <property type="entry name" value="DUF2909"/>
</dbReference>
<keyword evidence="3" id="KW-1185">Reference proteome</keyword>
<organism evidence="2 3">
    <name type="scientific">Halopseudomonas pachastrellae</name>
    <dbReference type="NCBI Taxonomy" id="254161"/>
    <lineage>
        <taxon>Bacteria</taxon>
        <taxon>Pseudomonadati</taxon>
        <taxon>Pseudomonadota</taxon>
        <taxon>Gammaproteobacteria</taxon>
        <taxon>Pseudomonadales</taxon>
        <taxon>Pseudomonadaceae</taxon>
        <taxon>Halopseudomonas</taxon>
    </lineage>
</organism>
<accession>A0A1S8DKD1</accession>
<proteinExistence type="predicted"/>
<dbReference type="AlphaFoldDB" id="A0A1S8DKD1"/>
<dbReference type="NCBIfam" id="NF033233">
    <property type="entry name" value="twin_helix"/>
    <property type="match status" value="1"/>
</dbReference>
<sequence length="70" mass="7905">MWLKLVIVILLALILISLFSGLFFLMKDTDGRGRLVSALSVRIGLTVLLMALIAWGFWAGQLTWHAPWLH</sequence>
<evidence type="ECO:0000313" key="3">
    <source>
        <dbReference type="Proteomes" id="UP000242847"/>
    </source>
</evidence>
<feature type="transmembrane region" description="Helical" evidence="1">
    <location>
        <begin position="38"/>
        <end position="58"/>
    </location>
</feature>
<dbReference type="RefSeq" id="WP_083725639.1">
    <property type="nucleotide sequence ID" value="NZ_FOUD01000011.1"/>
</dbReference>
<dbReference type="Proteomes" id="UP000242847">
    <property type="component" value="Unassembled WGS sequence"/>
</dbReference>
<protein>
    <submittedName>
        <fullName evidence="2">MFS transporter</fullName>
    </submittedName>
</protein>
<keyword evidence="1" id="KW-0812">Transmembrane</keyword>
<dbReference type="Pfam" id="PF11137">
    <property type="entry name" value="DUF2909"/>
    <property type="match status" value="1"/>
</dbReference>
<dbReference type="EMBL" id="MUBC01000009">
    <property type="protein sequence ID" value="ONM44837.1"/>
    <property type="molecule type" value="Genomic_DNA"/>
</dbReference>